<evidence type="ECO:0000313" key="1">
    <source>
        <dbReference type="Proteomes" id="UP000887576"/>
    </source>
</evidence>
<accession>A0AC34RAC5</accession>
<dbReference type="WBParaSite" id="JU765_v2.g5061.t1">
    <property type="protein sequence ID" value="JU765_v2.g5061.t1"/>
    <property type="gene ID" value="JU765_v2.g5061"/>
</dbReference>
<organism evidence="1 2">
    <name type="scientific">Panagrolaimus sp. JU765</name>
    <dbReference type="NCBI Taxonomy" id="591449"/>
    <lineage>
        <taxon>Eukaryota</taxon>
        <taxon>Metazoa</taxon>
        <taxon>Ecdysozoa</taxon>
        <taxon>Nematoda</taxon>
        <taxon>Chromadorea</taxon>
        <taxon>Rhabditida</taxon>
        <taxon>Tylenchina</taxon>
        <taxon>Panagrolaimomorpha</taxon>
        <taxon>Panagrolaimoidea</taxon>
        <taxon>Panagrolaimidae</taxon>
        <taxon>Panagrolaimus</taxon>
    </lineage>
</organism>
<proteinExistence type="predicted"/>
<dbReference type="Proteomes" id="UP000887576">
    <property type="component" value="Unplaced"/>
</dbReference>
<name>A0AC34RAC5_9BILA</name>
<evidence type="ECO:0000313" key="2">
    <source>
        <dbReference type="WBParaSite" id="JU765_v2.g5061.t1"/>
    </source>
</evidence>
<sequence length="444" mass="50943">MVRTRKRARSLEAVPAKRARTETSHVESKKDDDSDCVVLDEEIMPRETTPIIDLDTVGEVDINDDSESGEKLDVAANIPCENHGARPDYDFNSVTKKIQLLKKKHKAAYEEMQTGIAHHYDANIQKEQTILWKLAAKKELENAVRKHFPRAKLYAVGSTANGCGSFNSDMDVCAVIPELSWNDSMIPSGKKIRNPAVVSALHRIRQSISKNVKFARRILYIPAVVPILQIEFTGKFKDLDVDLNINNFAGIRNTHLIRQYTFIDERFPMICLLVKHWAIVNDINSAQNGTLNSYSLILLVLHFMQCGVQPPILPNLFELHPEEFSSDLPVDKIRWTNPKYPKSENHEELSAVLLKFFEYYADFDFSLYAISIRRARVFEKHLLSLKDREYPLFIEEPHDLRNTARCVKYDGFCQIVRSFQRSQDILNTFPSLEKLGIRVPKVKS</sequence>
<protein>
    <submittedName>
        <fullName evidence="2">PAP-associated domain-containing protein</fullName>
    </submittedName>
</protein>
<reference evidence="2" key="1">
    <citation type="submission" date="2022-11" db="UniProtKB">
        <authorList>
            <consortium name="WormBaseParasite"/>
        </authorList>
    </citation>
    <scope>IDENTIFICATION</scope>
</reference>